<sequence>MKFSKKKGLVNIIVAALINKVHISEFLLDILNLNLKLSGLAENVNRSSPKNVTMMILKVIAKYYQPGTIQSDFDKLCNDAVGDLEHDHELLLGFCEIKNKRTEQSFKINHVNAEWCSSIHCVNSKSLLMMCKISAKCTSLDYIEI</sequence>
<evidence type="ECO:0000313" key="1">
    <source>
        <dbReference type="EMBL" id="RNA25978.1"/>
    </source>
</evidence>
<dbReference type="Proteomes" id="UP000276133">
    <property type="component" value="Unassembled WGS sequence"/>
</dbReference>
<reference evidence="1 2" key="1">
    <citation type="journal article" date="2018" name="Sci. Rep.">
        <title>Genomic signatures of local adaptation to the degree of environmental predictability in rotifers.</title>
        <authorList>
            <person name="Franch-Gras L."/>
            <person name="Hahn C."/>
            <person name="Garcia-Roger E.M."/>
            <person name="Carmona M.J."/>
            <person name="Serra M."/>
            <person name="Gomez A."/>
        </authorList>
    </citation>
    <scope>NUCLEOTIDE SEQUENCE [LARGE SCALE GENOMIC DNA]</scope>
    <source>
        <strain evidence="1">HYR1</strain>
    </source>
</reference>
<keyword evidence="2" id="KW-1185">Reference proteome</keyword>
<name>A0A3M7RRQ4_BRAPC</name>
<protein>
    <submittedName>
        <fullName evidence="1">Uncharacterized protein</fullName>
    </submittedName>
</protein>
<organism evidence="1 2">
    <name type="scientific">Brachionus plicatilis</name>
    <name type="common">Marine rotifer</name>
    <name type="synonym">Brachionus muelleri</name>
    <dbReference type="NCBI Taxonomy" id="10195"/>
    <lineage>
        <taxon>Eukaryota</taxon>
        <taxon>Metazoa</taxon>
        <taxon>Spiralia</taxon>
        <taxon>Gnathifera</taxon>
        <taxon>Rotifera</taxon>
        <taxon>Eurotatoria</taxon>
        <taxon>Monogononta</taxon>
        <taxon>Pseudotrocha</taxon>
        <taxon>Ploima</taxon>
        <taxon>Brachionidae</taxon>
        <taxon>Brachionus</taxon>
    </lineage>
</organism>
<accession>A0A3M7RRQ4</accession>
<dbReference type="AlphaFoldDB" id="A0A3M7RRQ4"/>
<comment type="caution">
    <text evidence="1">The sequence shown here is derived from an EMBL/GenBank/DDBJ whole genome shotgun (WGS) entry which is preliminary data.</text>
</comment>
<gene>
    <name evidence="1" type="ORF">BpHYR1_036286</name>
</gene>
<dbReference type="EMBL" id="REGN01002821">
    <property type="protein sequence ID" value="RNA25978.1"/>
    <property type="molecule type" value="Genomic_DNA"/>
</dbReference>
<evidence type="ECO:0000313" key="2">
    <source>
        <dbReference type="Proteomes" id="UP000276133"/>
    </source>
</evidence>
<proteinExistence type="predicted"/>